<evidence type="ECO:0000313" key="2">
    <source>
        <dbReference type="Proteomes" id="UP001056708"/>
    </source>
</evidence>
<organism evidence="1 2">
    <name type="scientific">Phormidium yuhuli AB48</name>
    <dbReference type="NCBI Taxonomy" id="2940671"/>
    <lineage>
        <taxon>Bacteria</taxon>
        <taxon>Bacillati</taxon>
        <taxon>Cyanobacteriota</taxon>
        <taxon>Cyanophyceae</taxon>
        <taxon>Oscillatoriophycideae</taxon>
        <taxon>Oscillatoriales</taxon>
        <taxon>Oscillatoriaceae</taxon>
        <taxon>Phormidium</taxon>
        <taxon>Phormidium yuhuli</taxon>
    </lineage>
</organism>
<gene>
    <name evidence="1" type="ORF">NEA10_11135</name>
</gene>
<dbReference type="RefSeq" id="WP_252659930.1">
    <property type="nucleotide sequence ID" value="NZ_CP098611.1"/>
</dbReference>
<name>A0ABY5AKJ1_9CYAN</name>
<accession>A0ABY5AKJ1</accession>
<dbReference type="Proteomes" id="UP001056708">
    <property type="component" value="Chromosome"/>
</dbReference>
<reference evidence="1" key="1">
    <citation type="submission" date="2022-06" db="EMBL/GenBank/DDBJ databases">
        <title>Genome sequence of Phormidium yuhuli AB48 isolated from an industrial photobioreactor environment.</title>
        <authorList>
            <person name="Qiu Y."/>
            <person name="Noonan A.J.C."/>
            <person name="Dofher K."/>
            <person name="Koch M."/>
            <person name="Kieft B."/>
            <person name="Lin X."/>
            <person name="Ziels R.M."/>
            <person name="Hallam S.J."/>
        </authorList>
    </citation>
    <scope>NUCLEOTIDE SEQUENCE</scope>
    <source>
        <strain evidence="1">AB48</strain>
    </source>
</reference>
<evidence type="ECO:0000313" key="1">
    <source>
        <dbReference type="EMBL" id="USR89446.1"/>
    </source>
</evidence>
<proteinExistence type="predicted"/>
<dbReference type="EMBL" id="CP098611">
    <property type="protein sequence ID" value="USR89446.1"/>
    <property type="molecule type" value="Genomic_DNA"/>
</dbReference>
<sequence length="77" mass="9051">MQFTILGEIDDITIIAVNRSIRELQRLQKNYGFGRWRKLKGTAVIQLEDGTVCQAEIHWYEAHGIGRKEFKIKYILE</sequence>
<keyword evidence="2" id="KW-1185">Reference proteome</keyword>
<protein>
    <submittedName>
        <fullName evidence="1">Uncharacterized protein</fullName>
    </submittedName>
</protein>